<proteinExistence type="predicted"/>
<dbReference type="PANTHER" id="PTHR37946">
    <property type="entry name" value="SLL1969 PROTEIN"/>
    <property type="match status" value="1"/>
</dbReference>
<dbReference type="Proteomes" id="UP000215224">
    <property type="component" value="Chromosome"/>
</dbReference>
<sequence length="498" mass="55646">MKRVSLLLISFLLLIVPLQVSAGTIGGKDDPGGVPGQWYVGDTPSYIDPNKAPVVFVHGFNSSSRTWWESNDMYQVALQNGYETAFVDVHPDKNMWDNGILLASKLQEIYNYFGQKKLVVVAHSKGGIDTQNALIHQNAHPYVSNLITLSTPHYGSELADLAYSSWAGWLAGIFGGRNDATYSLQTGYMSQYRVQTDGHANRSRNPIYTFGGTSWGSFGSSLYWGGLYLSSYGQNDGAVTVRSSRLPYSHEVRVSNWNHSSIREGRNTFHLFRPYLTSSQPSSFFSAYNEVSASAEYLDIETINPATNMILRGGEYNNSKKEHFVVENGTNHLSLDWLSDQKHQQLQVVSPSGYIYSNFAIYENDNIFKGAYHHTVTINQPEAGKWTVLANETKAAYLMNVSIDSNINDSLTFDYENLQVSRGKNIKALEMTVHLNNNGIQTTRTKKQMAQKEKLPITLSKAGVYNITIDFKGKTANGDDFERTVVKSVFVDEKGNVY</sequence>
<dbReference type="KEGG" id="bcoh:BC6307_14110"/>
<protein>
    <recommendedName>
        <fullName evidence="2">GPI inositol-deacylase PGAP1-like alpha/beta domain-containing protein</fullName>
    </recommendedName>
</protein>
<dbReference type="InterPro" id="IPR012908">
    <property type="entry name" value="PGAP1-ab_dom-like"/>
</dbReference>
<keyword evidence="4" id="KW-1185">Reference proteome</keyword>
<dbReference type="InterPro" id="IPR029058">
    <property type="entry name" value="AB_hydrolase_fold"/>
</dbReference>
<dbReference type="STRING" id="1314751.GCA_001591425_01645"/>
<dbReference type="SUPFAM" id="SSF53474">
    <property type="entry name" value="alpha/beta-Hydrolases"/>
    <property type="match status" value="1"/>
</dbReference>
<accession>A0A223KS66</accession>
<feature type="signal peptide" evidence="1">
    <location>
        <begin position="1"/>
        <end position="22"/>
    </location>
</feature>
<dbReference type="Gene3D" id="3.40.50.1820">
    <property type="entry name" value="alpha/beta hydrolase"/>
    <property type="match status" value="1"/>
</dbReference>
<evidence type="ECO:0000256" key="1">
    <source>
        <dbReference type="SAM" id="SignalP"/>
    </source>
</evidence>
<dbReference type="ESTHER" id="9baci-a0a223ks66">
    <property type="family name" value="BlEst2-lipase-like"/>
</dbReference>
<organism evidence="3 4">
    <name type="scientific">Sutcliffiella cohnii</name>
    <dbReference type="NCBI Taxonomy" id="33932"/>
    <lineage>
        <taxon>Bacteria</taxon>
        <taxon>Bacillati</taxon>
        <taxon>Bacillota</taxon>
        <taxon>Bacilli</taxon>
        <taxon>Bacillales</taxon>
        <taxon>Bacillaceae</taxon>
        <taxon>Sutcliffiella</taxon>
    </lineage>
</organism>
<name>A0A223KS66_9BACI</name>
<gene>
    <name evidence="3" type="ORF">BC6307_14110</name>
</gene>
<dbReference type="GO" id="GO:0016788">
    <property type="term" value="F:hydrolase activity, acting on ester bonds"/>
    <property type="evidence" value="ECO:0007669"/>
    <property type="project" value="InterPro"/>
</dbReference>
<evidence type="ECO:0000313" key="4">
    <source>
        <dbReference type="Proteomes" id="UP000215224"/>
    </source>
</evidence>
<dbReference type="Pfam" id="PF07819">
    <property type="entry name" value="PGAP1"/>
    <property type="match status" value="1"/>
</dbReference>
<dbReference type="EMBL" id="CP018866">
    <property type="protein sequence ID" value="AST92342.1"/>
    <property type="molecule type" value="Genomic_DNA"/>
</dbReference>
<keyword evidence="1" id="KW-0732">Signal</keyword>
<evidence type="ECO:0000313" key="3">
    <source>
        <dbReference type="EMBL" id="AST92342.1"/>
    </source>
</evidence>
<reference evidence="3 4" key="1">
    <citation type="submission" date="2016-12" db="EMBL/GenBank/DDBJ databases">
        <title>The whole genome sequencing and assembly of Bacillus cohnii DSM 6307T strain.</title>
        <authorList>
            <person name="Lee Y.-J."/>
            <person name="Yi H."/>
            <person name="Bahn Y.-S."/>
            <person name="Kim J.F."/>
            <person name="Lee D.-W."/>
        </authorList>
    </citation>
    <scope>NUCLEOTIDE SEQUENCE [LARGE SCALE GENOMIC DNA]</scope>
    <source>
        <strain evidence="3 4">DSM 6307</strain>
    </source>
</reference>
<dbReference type="PANTHER" id="PTHR37946:SF1">
    <property type="entry name" value="SLL1969 PROTEIN"/>
    <property type="match status" value="1"/>
</dbReference>
<dbReference type="AlphaFoldDB" id="A0A223KS66"/>
<feature type="domain" description="GPI inositol-deacylase PGAP1-like alpha/beta" evidence="2">
    <location>
        <begin position="105"/>
        <end position="158"/>
    </location>
</feature>
<evidence type="ECO:0000259" key="2">
    <source>
        <dbReference type="Pfam" id="PF07819"/>
    </source>
</evidence>
<dbReference type="RefSeq" id="WP_066414518.1">
    <property type="nucleotide sequence ID" value="NZ_CP018866.1"/>
</dbReference>
<feature type="chain" id="PRO_5011290032" description="GPI inositol-deacylase PGAP1-like alpha/beta domain-containing protein" evidence="1">
    <location>
        <begin position="23"/>
        <end position="498"/>
    </location>
</feature>